<gene>
    <name evidence="2" type="primary">ligD</name>
    <name evidence="2" type="ORF">OdinLCB4_006465</name>
</gene>
<feature type="domain" description="DNA ligase D polymerase" evidence="1">
    <location>
        <begin position="26"/>
        <end position="280"/>
    </location>
</feature>
<dbReference type="AlphaFoldDB" id="A0AAF0D1Q7"/>
<dbReference type="CDD" id="cd04861">
    <property type="entry name" value="LigD_Pol_like"/>
    <property type="match status" value="1"/>
</dbReference>
<name>A0AAF0D1Q7_ODILC</name>
<evidence type="ECO:0000313" key="2">
    <source>
        <dbReference type="EMBL" id="WEU40108.1"/>
    </source>
</evidence>
<dbReference type="NCBIfam" id="TIGR02778">
    <property type="entry name" value="ligD_pol"/>
    <property type="match status" value="1"/>
</dbReference>
<organism evidence="2 3">
    <name type="scientific">Odinarchaeota yellowstonii (strain LCB_4)</name>
    <dbReference type="NCBI Taxonomy" id="1841599"/>
    <lineage>
        <taxon>Archaea</taxon>
        <taxon>Promethearchaeati</taxon>
        <taxon>Candidatus Odinarchaeota</taxon>
        <taxon>Candidatus Odinarchaeia</taxon>
        <taxon>Candidatus Odinarchaeales</taxon>
        <taxon>Candidatus Odinarchaeaceae</taxon>
        <taxon>Candidatus Odinarchaeum</taxon>
    </lineage>
</organism>
<sequence length="297" mass="34744">MEIKAGSQVIQVKNPDKILYPEDKITKLQVIRYYERIAPLMLPYLKDRPLTMHRFPDGINVEGFFQKEVPEYFPQWIEKTRLDNKTGGDTTYLLCQNKETLLYIAEQACITPHVWLARYDKPNHPDKIVFDLDPAKPEDFESVRETALLIKEKLDRLELNTFIMTTGSKGVHIIIPIEREYPFEQTRLFAQKLAKQIAKNKPDKITVEQRKEKRKNRLFIDTTRNAYAQTSVAPYSLRAKKGAPIATPISWSQLEDENLNAKTYNINNIFKYLDAQKNPWDKIENQVNNLKEAFNKL</sequence>
<dbReference type="Gene3D" id="3.90.920.10">
    <property type="entry name" value="DNA primase, PRIM domain"/>
    <property type="match status" value="1"/>
</dbReference>
<dbReference type="KEGG" id="oyw:OdinLCB4_006465"/>
<reference evidence="2" key="2">
    <citation type="journal article" date="2022" name="Nat. Microbiol.">
        <title>A closed Candidatus Odinarchaeum chromosome exposes Asgard archaeal viruses.</title>
        <authorList>
            <person name="Tamarit D."/>
            <person name="Caceres E.F."/>
            <person name="Krupovic M."/>
            <person name="Nijland R."/>
            <person name="Eme L."/>
            <person name="Robinson N.P."/>
            <person name="Ettema T.J.G."/>
        </authorList>
    </citation>
    <scope>NUCLEOTIDE SEQUENCE</scope>
    <source>
        <strain evidence="2">LCB_4</strain>
    </source>
</reference>
<dbReference type="InterPro" id="IPR052171">
    <property type="entry name" value="NHEJ_LigD"/>
</dbReference>
<protein>
    <submittedName>
        <fullName evidence="2">Non-homologous end-joining DNA ligase</fullName>
        <ecNumber evidence="2">6.5.1.1</ecNumber>
    </submittedName>
</protein>
<proteinExistence type="predicted"/>
<accession>A0AAF0D1Q7</accession>
<dbReference type="PANTHER" id="PTHR42705:SF2">
    <property type="entry name" value="BIFUNCTIONAL NON-HOMOLOGOUS END JOINING PROTEIN LIGD"/>
    <property type="match status" value="1"/>
</dbReference>
<keyword evidence="2" id="KW-0436">Ligase</keyword>
<dbReference type="PANTHER" id="PTHR42705">
    <property type="entry name" value="BIFUNCTIONAL NON-HOMOLOGOUS END JOINING PROTEIN LIGD"/>
    <property type="match status" value="1"/>
</dbReference>
<dbReference type="EMBL" id="CP091871">
    <property type="protein sequence ID" value="WEU40108.1"/>
    <property type="molecule type" value="Genomic_DNA"/>
</dbReference>
<evidence type="ECO:0000313" key="3">
    <source>
        <dbReference type="Proteomes" id="UP000186851"/>
    </source>
</evidence>
<dbReference type="InterPro" id="IPR014145">
    <property type="entry name" value="LigD_pol_dom"/>
</dbReference>
<dbReference type="EC" id="6.5.1.1" evidence="2"/>
<dbReference type="Pfam" id="PF21686">
    <property type="entry name" value="LigD_Prim-Pol"/>
    <property type="match status" value="1"/>
</dbReference>
<reference evidence="2" key="1">
    <citation type="journal article" date="2017" name="Nature">
        <title>Asgard archaea illuminate the origin of eukaryotic cellular complexity.</title>
        <authorList>
            <person name="Zaremba-Niedzwiedzka K."/>
            <person name="Caceres E.F."/>
            <person name="Saw J.H."/>
            <person name="Backstrom D."/>
            <person name="Juzokaite L."/>
            <person name="Vancaester E."/>
            <person name="Seitz K.W."/>
            <person name="Anantharaman K."/>
            <person name="Starnawski P."/>
            <person name="Kjeldsen K.U."/>
            <person name="Scott M.B."/>
            <person name="Nunoura T."/>
            <person name="Banfield J.F."/>
            <person name="Schramm A."/>
            <person name="Baker B.J."/>
            <person name="Spang A."/>
            <person name="Ettema T.J.G."/>
        </authorList>
    </citation>
    <scope>NUCLEOTIDE SEQUENCE</scope>
    <source>
        <strain evidence="2">LCB_4</strain>
    </source>
</reference>
<dbReference type="Proteomes" id="UP000186851">
    <property type="component" value="Chromosome"/>
</dbReference>
<evidence type="ECO:0000259" key="1">
    <source>
        <dbReference type="Pfam" id="PF21686"/>
    </source>
</evidence>
<dbReference type="GO" id="GO:0003910">
    <property type="term" value="F:DNA ligase (ATP) activity"/>
    <property type="evidence" value="ECO:0007669"/>
    <property type="project" value="UniProtKB-EC"/>
</dbReference>